<protein>
    <submittedName>
        <fullName evidence="1">Uncharacterized protein</fullName>
    </submittedName>
</protein>
<dbReference type="Proteomes" id="UP000749559">
    <property type="component" value="Unassembled WGS sequence"/>
</dbReference>
<evidence type="ECO:0000313" key="1">
    <source>
        <dbReference type="EMBL" id="CAH1776604.1"/>
    </source>
</evidence>
<name>A0A8J1XL59_OWEFU</name>
<evidence type="ECO:0000313" key="2">
    <source>
        <dbReference type="Proteomes" id="UP000749559"/>
    </source>
</evidence>
<accession>A0A8J1XL59</accession>
<keyword evidence="2" id="KW-1185">Reference proteome</keyword>
<dbReference type="EMBL" id="CAIIXF020000002">
    <property type="protein sequence ID" value="CAH1776604.1"/>
    <property type="molecule type" value="Genomic_DNA"/>
</dbReference>
<gene>
    <name evidence="1" type="ORF">OFUS_LOCUS3764</name>
</gene>
<organism evidence="1 2">
    <name type="scientific">Owenia fusiformis</name>
    <name type="common">Polychaete worm</name>
    <dbReference type="NCBI Taxonomy" id="6347"/>
    <lineage>
        <taxon>Eukaryota</taxon>
        <taxon>Metazoa</taxon>
        <taxon>Spiralia</taxon>
        <taxon>Lophotrochozoa</taxon>
        <taxon>Annelida</taxon>
        <taxon>Polychaeta</taxon>
        <taxon>Sedentaria</taxon>
        <taxon>Canalipalpata</taxon>
        <taxon>Sabellida</taxon>
        <taxon>Oweniida</taxon>
        <taxon>Oweniidae</taxon>
        <taxon>Owenia</taxon>
    </lineage>
</organism>
<comment type="caution">
    <text evidence="1">The sequence shown here is derived from an EMBL/GenBank/DDBJ whole genome shotgun (WGS) entry which is preliminary data.</text>
</comment>
<proteinExistence type="predicted"/>
<reference evidence="1" key="1">
    <citation type="submission" date="2022-03" db="EMBL/GenBank/DDBJ databases">
        <authorList>
            <person name="Martin C."/>
        </authorList>
    </citation>
    <scope>NUCLEOTIDE SEQUENCE</scope>
</reference>
<dbReference type="AlphaFoldDB" id="A0A8J1XL59"/>
<sequence>MVEFINKIQKQNGWTVLAIFLVLVFVLADCLSPVCKRLACEGNNVTTKLECPENQKIQIKRVKNIAERTCKGVKICESQIQYPNKTKVLCNDCTKCTFQNMISEDGQGERCKTYDEDGNMIWHKTTSQEVCYSCYQVKRNNNHLKTDTPLKPTSSSSPKETNSAGVVPTICTQQHACTIHIIIHVCTAITIIIQGIVIVYYRIKHNRNNTMGIAVPT</sequence>